<dbReference type="PANTHER" id="PTHR47791:SF3">
    <property type="entry name" value="MEIOTICALLY UP-REGULATED GENE 191 PROTEIN"/>
    <property type="match status" value="1"/>
</dbReference>
<reference evidence="2" key="1">
    <citation type="journal article" date="2019" name="Environ. Microbiol.">
        <title>Fungal ecological strategies reflected in gene transcription - a case study of two litter decomposers.</title>
        <authorList>
            <person name="Barbi F."/>
            <person name="Kohler A."/>
            <person name="Barry K."/>
            <person name="Baskaran P."/>
            <person name="Daum C."/>
            <person name="Fauchery L."/>
            <person name="Ihrmark K."/>
            <person name="Kuo A."/>
            <person name="LaButti K."/>
            <person name="Lipzen A."/>
            <person name="Morin E."/>
            <person name="Grigoriev I.V."/>
            <person name="Henrissat B."/>
            <person name="Lindahl B."/>
            <person name="Martin F."/>
        </authorList>
    </citation>
    <scope>NUCLEOTIDE SEQUENCE</scope>
    <source>
        <strain evidence="2">JB14</strain>
    </source>
</reference>
<evidence type="ECO:0000313" key="3">
    <source>
        <dbReference type="Proteomes" id="UP000799118"/>
    </source>
</evidence>
<dbReference type="Proteomes" id="UP000799118">
    <property type="component" value="Unassembled WGS sequence"/>
</dbReference>
<dbReference type="Gene3D" id="1.50.10.20">
    <property type="match status" value="1"/>
</dbReference>
<dbReference type="Pfam" id="PF03663">
    <property type="entry name" value="Glyco_hydro_76"/>
    <property type="match status" value="1"/>
</dbReference>
<evidence type="ECO:0000256" key="1">
    <source>
        <dbReference type="SAM" id="SignalP"/>
    </source>
</evidence>
<dbReference type="SUPFAM" id="SSF48208">
    <property type="entry name" value="Six-hairpin glycosidases"/>
    <property type="match status" value="1"/>
</dbReference>
<organism evidence="2 3">
    <name type="scientific">Gymnopus androsaceus JB14</name>
    <dbReference type="NCBI Taxonomy" id="1447944"/>
    <lineage>
        <taxon>Eukaryota</taxon>
        <taxon>Fungi</taxon>
        <taxon>Dikarya</taxon>
        <taxon>Basidiomycota</taxon>
        <taxon>Agaricomycotina</taxon>
        <taxon>Agaricomycetes</taxon>
        <taxon>Agaricomycetidae</taxon>
        <taxon>Agaricales</taxon>
        <taxon>Marasmiineae</taxon>
        <taxon>Omphalotaceae</taxon>
        <taxon>Gymnopus</taxon>
    </lineage>
</organism>
<dbReference type="InterPro" id="IPR005198">
    <property type="entry name" value="Glyco_hydro_76"/>
</dbReference>
<sequence>MLLNAIIVVLLVLESVTVTVAQSFNVTTPVFWQNTTITTPVTARIKTAEIAFQPIFDNLVNQTSNSVEFKDNPLEFSMPGTFFWELALFDYLTNQTTYRDKVQSYFASVAKDNPDFTDLYIDTALVYGYAAMQAHRAYGDSLYLQYAENSWAFGWNWTIKSADVQAGSFPGMNWTIPPQCSFGTIAGGTFWQAQGLGNTYINALATGAFFVLSALLAEATSNQTYMEAAQSTFTFFTSVLISDGIVRDGIPGNSCGQGGNAYPYNSGLVMEGMAILNSLQPLSNVYSLYNIISAATNATMFWQPESAHRIIVSDAGPSAYGHPTGGGDIHLIRGIMAVHTRTVDPLLQNYTASYLAIQVQ</sequence>
<dbReference type="OrthoDB" id="3068171at2759"/>
<dbReference type="AlphaFoldDB" id="A0A6A4HTN3"/>
<protein>
    <recommendedName>
        <fullName evidence="4">Six-hairpin glycosidase</fullName>
    </recommendedName>
</protein>
<dbReference type="GO" id="GO:0005975">
    <property type="term" value="P:carbohydrate metabolic process"/>
    <property type="evidence" value="ECO:0007669"/>
    <property type="project" value="InterPro"/>
</dbReference>
<keyword evidence="1" id="KW-0732">Signal</keyword>
<keyword evidence="3" id="KW-1185">Reference proteome</keyword>
<evidence type="ECO:0000313" key="2">
    <source>
        <dbReference type="EMBL" id="KAE9401141.1"/>
    </source>
</evidence>
<dbReference type="InterPro" id="IPR053169">
    <property type="entry name" value="MUG_Protein"/>
</dbReference>
<proteinExistence type="predicted"/>
<evidence type="ECO:0008006" key="4">
    <source>
        <dbReference type="Google" id="ProtNLM"/>
    </source>
</evidence>
<feature type="chain" id="PRO_5025685907" description="Six-hairpin glycosidase" evidence="1">
    <location>
        <begin position="22"/>
        <end position="360"/>
    </location>
</feature>
<accession>A0A6A4HTN3</accession>
<gene>
    <name evidence="2" type="ORF">BT96DRAFT_918985</name>
</gene>
<dbReference type="EMBL" id="ML769449">
    <property type="protein sequence ID" value="KAE9401141.1"/>
    <property type="molecule type" value="Genomic_DNA"/>
</dbReference>
<name>A0A6A4HTN3_9AGAR</name>
<dbReference type="PANTHER" id="PTHR47791">
    <property type="entry name" value="MEIOTICALLY UP-REGULATED GENE 191 PROTEIN"/>
    <property type="match status" value="1"/>
</dbReference>
<feature type="signal peptide" evidence="1">
    <location>
        <begin position="1"/>
        <end position="21"/>
    </location>
</feature>
<dbReference type="InterPro" id="IPR008928">
    <property type="entry name" value="6-hairpin_glycosidase_sf"/>
</dbReference>